<organism evidence="2 3">
    <name type="scientific">Aspergillus cavernicola</name>
    <dbReference type="NCBI Taxonomy" id="176166"/>
    <lineage>
        <taxon>Eukaryota</taxon>
        <taxon>Fungi</taxon>
        <taxon>Dikarya</taxon>
        <taxon>Ascomycota</taxon>
        <taxon>Pezizomycotina</taxon>
        <taxon>Eurotiomycetes</taxon>
        <taxon>Eurotiomycetidae</taxon>
        <taxon>Eurotiales</taxon>
        <taxon>Aspergillaceae</taxon>
        <taxon>Aspergillus</taxon>
        <taxon>Aspergillus subgen. Nidulantes</taxon>
    </lineage>
</organism>
<dbReference type="EMBL" id="JBFXLS010000029">
    <property type="protein sequence ID" value="KAL2826699.1"/>
    <property type="molecule type" value="Genomic_DNA"/>
</dbReference>
<evidence type="ECO:0000313" key="2">
    <source>
        <dbReference type="EMBL" id="KAL2826699.1"/>
    </source>
</evidence>
<reference evidence="2 3" key="1">
    <citation type="submission" date="2024-07" db="EMBL/GenBank/DDBJ databases">
        <title>Section-level genome sequencing and comparative genomics of Aspergillus sections Usti and Cavernicolus.</title>
        <authorList>
            <consortium name="Lawrence Berkeley National Laboratory"/>
            <person name="Nybo J.L."/>
            <person name="Vesth T.C."/>
            <person name="Theobald S."/>
            <person name="Frisvad J.C."/>
            <person name="Larsen T.O."/>
            <person name="Kjaerboelling I."/>
            <person name="Rothschild-Mancinelli K."/>
            <person name="Lyhne E.K."/>
            <person name="Kogle M.E."/>
            <person name="Barry K."/>
            <person name="Clum A."/>
            <person name="Na H."/>
            <person name="Ledsgaard L."/>
            <person name="Lin J."/>
            <person name="Lipzen A."/>
            <person name="Kuo A."/>
            <person name="Riley R."/>
            <person name="Mondo S."/>
            <person name="LaButti K."/>
            <person name="Haridas S."/>
            <person name="Pangalinan J."/>
            <person name="Salamov A.A."/>
            <person name="Simmons B.A."/>
            <person name="Magnuson J.K."/>
            <person name="Chen J."/>
            <person name="Drula E."/>
            <person name="Henrissat B."/>
            <person name="Wiebenga A."/>
            <person name="Lubbers R.J."/>
            <person name="Gomes A.C."/>
            <person name="Makela M.R."/>
            <person name="Stajich J."/>
            <person name="Grigoriev I.V."/>
            <person name="Mortensen U.H."/>
            <person name="De vries R.P."/>
            <person name="Baker S.E."/>
            <person name="Andersen M.R."/>
        </authorList>
    </citation>
    <scope>NUCLEOTIDE SEQUENCE [LARGE SCALE GENOMIC DNA]</scope>
    <source>
        <strain evidence="2 3">CBS 600.67</strain>
    </source>
</reference>
<feature type="coiled-coil region" evidence="1">
    <location>
        <begin position="13"/>
        <end position="72"/>
    </location>
</feature>
<comment type="caution">
    <text evidence="2">The sequence shown here is derived from an EMBL/GenBank/DDBJ whole genome shotgun (WGS) entry which is preliminary data.</text>
</comment>
<evidence type="ECO:0000256" key="1">
    <source>
        <dbReference type="SAM" id="Coils"/>
    </source>
</evidence>
<sequence>MYAAIKQHDREAEQTMREERDRYTKMIKKVENDTGTLRLTMNNLLAERDRRVARMEQQMKEQQAAHKAELERFIISPGFARVYSHLAAYLDYRGLNNLVLCSLGPGGTYYARWRDGRWMSWASEEINEAISEAQSNTRHVKAIALGSGGSYIISFGSSSG</sequence>
<gene>
    <name evidence="2" type="ORF">BDW59DRAFT_171776</name>
</gene>
<protein>
    <submittedName>
        <fullName evidence="2">Uncharacterized protein</fullName>
    </submittedName>
</protein>
<keyword evidence="1" id="KW-0175">Coiled coil</keyword>
<dbReference type="Proteomes" id="UP001610335">
    <property type="component" value="Unassembled WGS sequence"/>
</dbReference>
<keyword evidence="3" id="KW-1185">Reference proteome</keyword>
<accession>A0ABR4IG17</accession>
<evidence type="ECO:0000313" key="3">
    <source>
        <dbReference type="Proteomes" id="UP001610335"/>
    </source>
</evidence>
<name>A0ABR4IG17_9EURO</name>
<proteinExistence type="predicted"/>